<evidence type="ECO:0000313" key="2">
    <source>
        <dbReference type="EMBL" id="HIR67184.1"/>
    </source>
</evidence>
<sequence length="201" mass="22117">MMNKKSFLSVIYGIAVFAAFVSAVALVYGAIETLCNTTFTDYDSIDGDGIYNYTYYPSEIFYTFQLPLGRFLLITAIVAIAGSVCSFFAVFGKKSLVKIVSSCIVFAVVFVAIAFLIAGANVWNTFYQNSWNEYNTYTSIPALILSSNRASAFAMYSVFMSSMVQVLAIFAAIIVVIICNAVILRKERRVATPDTEAAQDR</sequence>
<keyword evidence="1" id="KW-0812">Transmembrane</keyword>
<keyword evidence="1" id="KW-0472">Membrane</keyword>
<evidence type="ECO:0000313" key="3">
    <source>
        <dbReference type="Proteomes" id="UP000823913"/>
    </source>
</evidence>
<evidence type="ECO:0000256" key="1">
    <source>
        <dbReference type="SAM" id="Phobius"/>
    </source>
</evidence>
<feature type="transmembrane region" description="Helical" evidence="1">
    <location>
        <begin position="153"/>
        <end position="179"/>
    </location>
</feature>
<keyword evidence="1" id="KW-1133">Transmembrane helix</keyword>
<reference evidence="2" key="2">
    <citation type="journal article" date="2021" name="PeerJ">
        <title>Extensive microbial diversity within the chicken gut microbiome revealed by metagenomics and culture.</title>
        <authorList>
            <person name="Gilroy R."/>
            <person name="Ravi A."/>
            <person name="Getino M."/>
            <person name="Pursley I."/>
            <person name="Horton D.L."/>
            <person name="Alikhan N.F."/>
            <person name="Baker D."/>
            <person name="Gharbi K."/>
            <person name="Hall N."/>
            <person name="Watson M."/>
            <person name="Adriaenssens E.M."/>
            <person name="Foster-Nyarko E."/>
            <person name="Jarju S."/>
            <person name="Secka A."/>
            <person name="Antonio M."/>
            <person name="Oren A."/>
            <person name="Chaudhuri R.R."/>
            <person name="La Ragione R."/>
            <person name="Hildebrand F."/>
            <person name="Pallen M.J."/>
        </authorList>
    </citation>
    <scope>NUCLEOTIDE SEQUENCE</scope>
    <source>
        <strain evidence="2">ChiW16-3235</strain>
    </source>
</reference>
<comment type="caution">
    <text evidence="2">The sequence shown here is derived from an EMBL/GenBank/DDBJ whole genome shotgun (WGS) entry which is preliminary data.</text>
</comment>
<dbReference type="EMBL" id="DVHK01000081">
    <property type="protein sequence ID" value="HIR67184.1"/>
    <property type="molecule type" value="Genomic_DNA"/>
</dbReference>
<feature type="transmembrane region" description="Helical" evidence="1">
    <location>
        <begin position="7"/>
        <end position="31"/>
    </location>
</feature>
<protein>
    <submittedName>
        <fullName evidence="2">Uncharacterized protein</fullName>
    </submittedName>
</protein>
<organism evidence="2 3">
    <name type="scientific">Candidatus Coproplasma avicola</name>
    <dbReference type="NCBI Taxonomy" id="2840744"/>
    <lineage>
        <taxon>Bacteria</taxon>
        <taxon>Bacillati</taxon>
        <taxon>Bacillota</taxon>
        <taxon>Clostridia</taxon>
        <taxon>Eubacteriales</taxon>
        <taxon>Candidatus Coproplasma</taxon>
    </lineage>
</organism>
<reference evidence="2" key="1">
    <citation type="submission" date="2020-10" db="EMBL/GenBank/DDBJ databases">
        <authorList>
            <person name="Gilroy R."/>
        </authorList>
    </citation>
    <scope>NUCLEOTIDE SEQUENCE</scope>
    <source>
        <strain evidence="2">ChiW16-3235</strain>
    </source>
</reference>
<accession>A0A9D1E6V2</accession>
<proteinExistence type="predicted"/>
<name>A0A9D1E6V2_9FIRM</name>
<feature type="transmembrane region" description="Helical" evidence="1">
    <location>
        <begin position="71"/>
        <end position="91"/>
    </location>
</feature>
<dbReference type="Proteomes" id="UP000823913">
    <property type="component" value="Unassembled WGS sequence"/>
</dbReference>
<dbReference type="AlphaFoldDB" id="A0A9D1E6V2"/>
<feature type="transmembrane region" description="Helical" evidence="1">
    <location>
        <begin position="103"/>
        <end position="123"/>
    </location>
</feature>
<gene>
    <name evidence="2" type="ORF">IAB94_03930</name>
</gene>